<dbReference type="Gene3D" id="2.30.180.10">
    <property type="entry name" value="FAS1 domain"/>
    <property type="match status" value="1"/>
</dbReference>
<dbReference type="Pfam" id="PF02469">
    <property type="entry name" value="Fasciclin"/>
    <property type="match status" value="1"/>
</dbReference>
<name>A0A2W4YJ62_9CYAN</name>
<dbReference type="InterPro" id="IPR050904">
    <property type="entry name" value="Adhesion/Biosynth-related"/>
</dbReference>
<dbReference type="InterPro" id="IPR036378">
    <property type="entry name" value="FAS1_dom_sf"/>
</dbReference>
<dbReference type="Proteomes" id="UP000249081">
    <property type="component" value="Unassembled WGS sequence"/>
</dbReference>
<evidence type="ECO:0000313" key="4">
    <source>
        <dbReference type="Proteomes" id="UP000249081"/>
    </source>
</evidence>
<organism evidence="3 4">
    <name type="scientific">Shackletoniella antarctica</name>
    <dbReference type="NCBI Taxonomy" id="268115"/>
    <lineage>
        <taxon>Bacteria</taxon>
        <taxon>Bacillati</taxon>
        <taxon>Cyanobacteriota</taxon>
        <taxon>Cyanophyceae</taxon>
        <taxon>Oculatellales</taxon>
        <taxon>Oculatellaceae</taxon>
        <taxon>Shackletoniella</taxon>
    </lineage>
</organism>
<dbReference type="PROSITE" id="PS50213">
    <property type="entry name" value="FAS1"/>
    <property type="match status" value="1"/>
</dbReference>
<evidence type="ECO:0000256" key="1">
    <source>
        <dbReference type="SAM" id="MobiDB-lite"/>
    </source>
</evidence>
<dbReference type="SUPFAM" id="SSF82153">
    <property type="entry name" value="FAS1 domain"/>
    <property type="match status" value="1"/>
</dbReference>
<gene>
    <name evidence="3" type="ORF">DCF17_06670</name>
</gene>
<dbReference type="FunFam" id="2.30.180.10:FF:000032">
    <property type="entry name" value="Fasciclin domain-containing protein, putative"/>
    <property type="match status" value="1"/>
</dbReference>
<accession>A0A2W4YJ62</accession>
<dbReference type="AlphaFoldDB" id="A0A2W4YJ62"/>
<dbReference type="PANTHER" id="PTHR10900:SF77">
    <property type="entry name" value="FI19380P1"/>
    <property type="match status" value="1"/>
</dbReference>
<dbReference type="InterPro" id="IPR000782">
    <property type="entry name" value="FAS1_domain"/>
</dbReference>
<evidence type="ECO:0000259" key="2">
    <source>
        <dbReference type="PROSITE" id="PS50213"/>
    </source>
</evidence>
<dbReference type="GO" id="GO:0005615">
    <property type="term" value="C:extracellular space"/>
    <property type="evidence" value="ECO:0007669"/>
    <property type="project" value="TreeGrafter"/>
</dbReference>
<protein>
    <recommendedName>
        <fullName evidence="2">FAS1 domain-containing protein</fullName>
    </recommendedName>
</protein>
<dbReference type="EMBL" id="QBMN01000033">
    <property type="protein sequence ID" value="PZO43068.1"/>
    <property type="molecule type" value="Genomic_DNA"/>
</dbReference>
<evidence type="ECO:0000313" key="3">
    <source>
        <dbReference type="EMBL" id="PZO43068.1"/>
    </source>
</evidence>
<dbReference type="PANTHER" id="PTHR10900">
    <property type="entry name" value="PERIOSTIN-RELATED"/>
    <property type="match status" value="1"/>
</dbReference>
<reference evidence="4" key="1">
    <citation type="submission" date="2018-04" db="EMBL/GenBank/DDBJ databases">
        <authorList>
            <person name="Cornet L."/>
        </authorList>
    </citation>
    <scope>NUCLEOTIDE SEQUENCE [LARGE SCALE GENOMIC DNA]</scope>
</reference>
<feature type="region of interest" description="Disordered" evidence="1">
    <location>
        <begin position="1"/>
        <end position="41"/>
    </location>
</feature>
<dbReference type="SMART" id="SM00554">
    <property type="entry name" value="FAS1"/>
    <property type="match status" value="1"/>
</dbReference>
<proteinExistence type="predicted"/>
<comment type="caution">
    <text evidence="3">The sequence shown here is derived from an EMBL/GenBank/DDBJ whole genome shotgun (WGS) entry which is preliminary data.</text>
</comment>
<reference evidence="3 4" key="2">
    <citation type="submission" date="2018-06" db="EMBL/GenBank/DDBJ databases">
        <title>Metagenomic assembly of (sub)arctic Cyanobacteria and their associated microbiome from non-axenic cultures.</title>
        <authorList>
            <person name="Baurain D."/>
        </authorList>
    </citation>
    <scope>NUCLEOTIDE SEQUENCE [LARGE SCALE GENOMIC DNA]</scope>
    <source>
        <strain evidence="3">ULC041bin1</strain>
    </source>
</reference>
<sequence length="177" mass="17805">MAACGAPNEPVADTAPGQDPMSQDPMATEAPDSAGEGGSIVDVAAGNDDFSILVEAVQAADLADTLSADGPLTLFAPTNAAFEALPAGTLEELLLPENQDALRQILTYHVIEGAVPAADVMTGEVASAAGSPISVQVDDATGEVMINQAMVTGADIQASNGIIHAIDQVLLPPDLAM</sequence>
<feature type="domain" description="FAS1" evidence="2">
    <location>
        <begin position="37"/>
        <end position="170"/>
    </location>
</feature>